<evidence type="ECO:0000313" key="3">
    <source>
        <dbReference type="EMBL" id="PWO00442.1"/>
    </source>
</evidence>
<accession>A0A316ZG07</accession>
<keyword evidence="4" id="KW-1185">Reference proteome</keyword>
<dbReference type="AlphaFoldDB" id="A0A316ZG07"/>
<sequence>MQLTAAALLAALSLVSASPLAKRDVSVPFQGKTFVNKGLVGFGRVSSELRDSFGETLGGLGSAIALESFSTDAAGKATFSLLMQPDRGHNTQVTTDYRARHHRFTGTFDAAATGPAENVALTYKNTQLYRIADPKFGLNFTTGLDPTGSRAPLLQRNILLPIAAPNNHVSFDPEGLAIDRRGFYYVSDEYGANVYVVEQRTGLVVSTITPPAAVIPLIGGKANFTSETVPDSGRAPNQGLEGLTLDQSKGGLLWGLMQSALVQDSTKSSKETNRYARLFGWDVSNPLRARLVHEYVVPLPQSKKLRTRASSELHIVDGNTFLVLARDGNGFGDTSSDSSYKQADLISTVGATDIAGSKYDQPQNPVAPGGVLDASVTPTAYQSFVDLVNKKELAKFGLQTGGAFDRTLIASKLESLALAKLPNSDDALLFVVSDSDFITKNGFQAAEQKRGQYVVAPYSDPYAEQYGNADTQVFIYRVTLPGYSQPSVKK</sequence>
<dbReference type="InterPro" id="IPR027372">
    <property type="entry name" value="Phytase-like_dom"/>
</dbReference>
<reference evidence="3 4" key="1">
    <citation type="journal article" date="2018" name="Mol. Biol. Evol.">
        <title>Broad Genomic Sampling Reveals a Smut Pathogenic Ancestry of the Fungal Clade Ustilaginomycotina.</title>
        <authorList>
            <person name="Kijpornyongpan T."/>
            <person name="Mondo S.J."/>
            <person name="Barry K."/>
            <person name="Sandor L."/>
            <person name="Lee J."/>
            <person name="Lipzen A."/>
            <person name="Pangilinan J."/>
            <person name="LaButti K."/>
            <person name="Hainaut M."/>
            <person name="Henrissat B."/>
            <person name="Grigoriev I.V."/>
            <person name="Spatafora J.W."/>
            <person name="Aime M.C."/>
        </authorList>
    </citation>
    <scope>NUCLEOTIDE SEQUENCE [LARGE SCALE GENOMIC DNA]</scope>
    <source>
        <strain evidence="3 4">MCA 4186</strain>
    </source>
</reference>
<keyword evidence="1" id="KW-0732">Signal</keyword>
<evidence type="ECO:0000256" key="1">
    <source>
        <dbReference type="SAM" id="SignalP"/>
    </source>
</evidence>
<dbReference type="Proteomes" id="UP000245946">
    <property type="component" value="Unassembled WGS sequence"/>
</dbReference>
<organism evidence="3 4">
    <name type="scientific">Tilletiopsis washingtonensis</name>
    <dbReference type="NCBI Taxonomy" id="58919"/>
    <lineage>
        <taxon>Eukaryota</taxon>
        <taxon>Fungi</taxon>
        <taxon>Dikarya</taxon>
        <taxon>Basidiomycota</taxon>
        <taxon>Ustilaginomycotina</taxon>
        <taxon>Exobasidiomycetes</taxon>
        <taxon>Entylomatales</taxon>
        <taxon>Entylomatales incertae sedis</taxon>
        <taxon>Tilletiopsis</taxon>
    </lineage>
</organism>
<dbReference type="OrthoDB" id="425936at2759"/>
<name>A0A316ZG07_9BASI</name>
<dbReference type="PANTHER" id="PTHR37957">
    <property type="entry name" value="BLR7070 PROTEIN"/>
    <property type="match status" value="1"/>
</dbReference>
<evidence type="ECO:0000259" key="2">
    <source>
        <dbReference type="Pfam" id="PF13449"/>
    </source>
</evidence>
<proteinExistence type="predicted"/>
<feature type="chain" id="PRO_5016374306" description="Phytase-like domain-containing protein" evidence="1">
    <location>
        <begin position="18"/>
        <end position="490"/>
    </location>
</feature>
<dbReference type="SUPFAM" id="SSF101898">
    <property type="entry name" value="NHL repeat"/>
    <property type="match status" value="1"/>
</dbReference>
<dbReference type="PANTHER" id="PTHR37957:SF1">
    <property type="entry name" value="PHYTASE-LIKE DOMAIN-CONTAINING PROTEIN"/>
    <property type="match status" value="1"/>
</dbReference>
<dbReference type="Pfam" id="PF13449">
    <property type="entry name" value="Phytase-like"/>
    <property type="match status" value="1"/>
</dbReference>
<dbReference type="STRING" id="58919.A0A316ZG07"/>
<feature type="domain" description="Phytase-like" evidence="2">
    <location>
        <begin position="120"/>
        <end position="437"/>
    </location>
</feature>
<evidence type="ECO:0000313" key="4">
    <source>
        <dbReference type="Proteomes" id="UP000245946"/>
    </source>
</evidence>
<dbReference type="EMBL" id="KZ819285">
    <property type="protein sequence ID" value="PWO00442.1"/>
    <property type="molecule type" value="Genomic_DNA"/>
</dbReference>
<gene>
    <name evidence="3" type="ORF">FA09DRAFT_186301</name>
</gene>
<feature type="signal peptide" evidence="1">
    <location>
        <begin position="1"/>
        <end position="17"/>
    </location>
</feature>
<dbReference type="GeneID" id="37266913"/>
<protein>
    <recommendedName>
        <fullName evidence="2">Phytase-like domain-containing protein</fullName>
    </recommendedName>
</protein>
<dbReference type="RefSeq" id="XP_025600720.1">
    <property type="nucleotide sequence ID" value="XM_025739367.1"/>
</dbReference>